<dbReference type="Gene3D" id="2.170.270.10">
    <property type="entry name" value="SET domain"/>
    <property type="match status" value="1"/>
</dbReference>
<reference evidence="2" key="1">
    <citation type="submission" date="2021-02" db="EMBL/GenBank/DDBJ databases">
        <authorList>
            <person name="Dougan E. K."/>
            <person name="Rhodes N."/>
            <person name="Thang M."/>
            <person name="Chan C."/>
        </authorList>
    </citation>
    <scope>NUCLEOTIDE SEQUENCE</scope>
</reference>
<dbReference type="InterPro" id="IPR046341">
    <property type="entry name" value="SET_dom_sf"/>
</dbReference>
<name>A0A812Q1S5_9DINO</name>
<accession>A0A812Q1S5</accession>
<dbReference type="InterPro" id="IPR001214">
    <property type="entry name" value="SET_dom"/>
</dbReference>
<dbReference type="InterPro" id="IPR050869">
    <property type="entry name" value="H3K4_H4K5_MeTrfase"/>
</dbReference>
<dbReference type="PANTHER" id="PTHR12197">
    <property type="entry name" value="HISTONE-LYSINE N-METHYLTRANSFERASE SMYD"/>
    <property type="match status" value="1"/>
</dbReference>
<protein>
    <submittedName>
        <fullName evidence="2">ATXR2 protein</fullName>
    </submittedName>
</protein>
<dbReference type="Pfam" id="PF00856">
    <property type="entry name" value="SET"/>
    <property type="match status" value="1"/>
</dbReference>
<comment type="caution">
    <text evidence="2">The sequence shown here is derived from an EMBL/GenBank/DDBJ whole genome shotgun (WGS) entry which is preliminary data.</text>
</comment>
<dbReference type="AlphaFoldDB" id="A0A812Q1S5"/>
<feature type="domain" description="SET" evidence="1">
    <location>
        <begin position="1"/>
        <end position="38"/>
    </location>
</feature>
<organism evidence="2 3">
    <name type="scientific">Symbiodinium necroappetens</name>
    <dbReference type="NCBI Taxonomy" id="1628268"/>
    <lineage>
        <taxon>Eukaryota</taxon>
        <taxon>Sar</taxon>
        <taxon>Alveolata</taxon>
        <taxon>Dinophyceae</taxon>
        <taxon>Suessiales</taxon>
        <taxon>Symbiodiniaceae</taxon>
        <taxon>Symbiodinium</taxon>
    </lineage>
</organism>
<evidence type="ECO:0000313" key="3">
    <source>
        <dbReference type="Proteomes" id="UP000601435"/>
    </source>
</evidence>
<evidence type="ECO:0000259" key="1">
    <source>
        <dbReference type="PROSITE" id="PS50280"/>
    </source>
</evidence>
<dbReference type="GO" id="GO:0005634">
    <property type="term" value="C:nucleus"/>
    <property type="evidence" value="ECO:0007669"/>
    <property type="project" value="TreeGrafter"/>
</dbReference>
<dbReference type="Proteomes" id="UP000601435">
    <property type="component" value="Unassembled WGS sequence"/>
</dbReference>
<evidence type="ECO:0000313" key="2">
    <source>
        <dbReference type="EMBL" id="CAE7370372.1"/>
    </source>
</evidence>
<keyword evidence="3" id="KW-1185">Reference proteome</keyword>
<sequence length="57" mass="6518">MNHSCRPNCEIDYSNNGTAIVVALRELRAGEELTISYVDEQSLPVRRRRRALWLSGT</sequence>
<gene>
    <name evidence="2" type="primary">ATXR2</name>
    <name evidence="2" type="ORF">SNEC2469_LOCUS9949</name>
</gene>
<proteinExistence type="predicted"/>
<dbReference type="PROSITE" id="PS50280">
    <property type="entry name" value="SET"/>
    <property type="match status" value="1"/>
</dbReference>
<dbReference type="PANTHER" id="PTHR12197:SF251">
    <property type="entry name" value="EG:BACR7C10.4 PROTEIN"/>
    <property type="match status" value="1"/>
</dbReference>
<dbReference type="CDD" id="cd20071">
    <property type="entry name" value="SET_SMYD"/>
    <property type="match status" value="1"/>
</dbReference>
<dbReference type="OrthoDB" id="408529at2759"/>
<dbReference type="EMBL" id="CAJNJA010015900">
    <property type="protein sequence ID" value="CAE7370372.1"/>
    <property type="molecule type" value="Genomic_DNA"/>
</dbReference>
<dbReference type="SUPFAM" id="SSF82199">
    <property type="entry name" value="SET domain"/>
    <property type="match status" value="1"/>
</dbReference>